<dbReference type="RefSeq" id="WP_259314716.1">
    <property type="nucleotide sequence ID" value="NZ_CP087164.1"/>
</dbReference>
<organism evidence="1 2">
    <name type="scientific">Capillimicrobium parvum</name>
    <dbReference type="NCBI Taxonomy" id="2884022"/>
    <lineage>
        <taxon>Bacteria</taxon>
        <taxon>Bacillati</taxon>
        <taxon>Actinomycetota</taxon>
        <taxon>Thermoleophilia</taxon>
        <taxon>Solirubrobacterales</taxon>
        <taxon>Capillimicrobiaceae</taxon>
        <taxon>Capillimicrobium</taxon>
    </lineage>
</organism>
<proteinExistence type="predicted"/>
<name>A0A9E7BZY1_9ACTN</name>
<dbReference type="Proteomes" id="UP001162834">
    <property type="component" value="Chromosome"/>
</dbReference>
<gene>
    <name evidence="1" type="ORF">DSM104329_01438</name>
</gene>
<dbReference type="KEGG" id="sbae:DSM104329_01438"/>
<protein>
    <submittedName>
        <fullName evidence="1">Uncharacterized protein</fullName>
    </submittedName>
</protein>
<dbReference type="AlphaFoldDB" id="A0A9E7BZY1"/>
<sequence>MFTTQFNHETLRHRSAAAPPRGIEHLIEYRTMHPPSPRRRLDVRRLMAGGLARTARRLDGEAARRAIA</sequence>
<keyword evidence="2" id="KW-1185">Reference proteome</keyword>
<evidence type="ECO:0000313" key="2">
    <source>
        <dbReference type="Proteomes" id="UP001162834"/>
    </source>
</evidence>
<accession>A0A9E7BZY1</accession>
<evidence type="ECO:0000313" key="1">
    <source>
        <dbReference type="EMBL" id="UGS35054.1"/>
    </source>
</evidence>
<reference evidence="1" key="1">
    <citation type="journal article" date="2022" name="Int. J. Syst. Evol. Microbiol.">
        <title>Pseudomonas aegrilactucae sp. nov. and Pseudomonas morbosilactucae sp. nov., pathogens causing bacterial rot of lettuce in Japan.</title>
        <authorList>
            <person name="Sawada H."/>
            <person name="Fujikawa T."/>
            <person name="Satou M."/>
        </authorList>
    </citation>
    <scope>NUCLEOTIDE SEQUENCE</scope>
    <source>
        <strain evidence="1">0166_1</strain>
    </source>
</reference>
<dbReference type="EMBL" id="CP087164">
    <property type="protein sequence ID" value="UGS35054.1"/>
    <property type="molecule type" value="Genomic_DNA"/>
</dbReference>